<gene>
    <name evidence="3" type="ORF">PSNMU_V1.4_AUG-EV-PASAV3_0054720</name>
</gene>
<keyword evidence="1" id="KW-0175">Coiled coil</keyword>
<evidence type="ECO:0000256" key="1">
    <source>
        <dbReference type="SAM" id="Coils"/>
    </source>
</evidence>
<proteinExistence type="predicted"/>
<dbReference type="AlphaFoldDB" id="A0A448Z9G7"/>
<dbReference type="OrthoDB" id="45793at2759"/>
<feature type="compositionally biased region" description="Basic and acidic residues" evidence="2">
    <location>
        <begin position="162"/>
        <end position="172"/>
    </location>
</feature>
<dbReference type="EMBL" id="CAACVS010000179">
    <property type="protein sequence ID" value="VEU38648.1"/>
    <property type="molecule type" value="Genomic_DNA"/>
</dbReference>
<reference evidence="3 4" key="1">
    <citation type="submission" date="2019-01" db="EMBL/GenBank/DDBJ databases">
        <authorList>
            <person name="Ferrante I. M."/>
        </authorList>
    </citation>
    <scope>NUCLEOTIDE SEQUENCE [LARGE SCALE GENOMIC DNA]</scope>
    <source>
        <strain evidence="3 4">B856</strain>
    </source>
</reference>
<sequence>MIAPIDVAEQIEGRPKIDVDLLTEASVSGEVFSRRKSKVQFHAVEVREYARSIGDNPTAMDGPPLGLGWTYQNLKRSSFSEKSQRTESNIVVTTGSETDTTVDDHDESITIPIDEYETATNERRRRRIMKLLKLRENATFQLKKQRSRATQRQASTGNYYYKSKEKDDKLDPNELTDEQINQLSATWLKIQPVPGKTRRKILLEATDMSQNQIEDTVRELAKLRNQRRSTQAMAETGLDDFQAAVEFCVRRLRRIRLGMSKKREQELLWEKAEEYWKSIETPHFNRDSAPRSALKVCEVDDKTED</sequence>
<keyword evidence="4" id="KW-1185">Reference proteome</keyword>
<evidence type="ECO:0000256" key="2">
    <source>
        <dbReference type="SAM" id="MobiDB-lite"/>
    </source>
</evidence>
<name>A0A448Z9G7_9STRA</name>
<protein>
    <submittedName>
        <fullName evidence="3">Uncharacterized protein</fullName>
    </submittedName>
</protein>
<evidence type="ECO:0000313" key="4">
    <source>
        <dbReference type="Proteomes" id="UP000291116"/>
    </source>
</evidence>
<organism evidence="3 4">
    <name type="scientific">Pseudo-nitzschia multistriata</name>
    <dbReference type="NCBI Taxonomy" id="183589"/>
    <lineage>
        <taxon>Eukaryota</taxon>
        <taxon>Sar</taxon>
        <taxon>Stramenopiles</taxon>
        <taxon>Ochrophyta</taxon>
        <taxon>Bacillariophyta</taxon>
        <taxon>Bacillariophyceae</taxon>
        <taxon>Bacillariophycidae</taxon>
        <taxon>Bacillariales</taxon>
        <taxon>Bacillariaceae</taxon>
        <taxon>Pseudo-nitzschia</taxon>
    </lineage>
</organism>
<accession>A0A448Z9G7</accession>
<dbReference type="Proteomes" id="UP000291116">
    <property type="component" value="Unassembled WGS sequence"/>
</dbReference>
<feature type="coiled-coil region" evidence="1">
    <location>
        <begin position="206"/>
        <end position="233"/>
    </location>
</feature>
<feature type="region of interest" description="Disordered" evidence="2">
    <location>
        <begin position="142"/>
        <end position="172"/>
    </location>
</feature>
<evidence type="ECO:0000313" key="3">
    <source>
        <dbReference type="EMBL" id="VEU38648.1"/>
    </source>
</evidence>